<evidence type="ECO:0000313" key="5">
    <source>
        <dbReference type="EMBL" id="MBZ9611234.1"/>
    </source>
</evidence>
<dbReference type="Pfam" id="PF00563">
    <property type="entry name" value="EAL"/>
    <property type="match status" value="1"/>
</dbReference>
<name>A0ABS7X7S3_9GAMM</name>
<keyword evidence="1" id="KW-0472">Membrane</keyword>
<feature type="domain" description="GGDEF" evidence="4">
    <location>
        <begin position="207"/>
        <end position="343"/>
    </location>
</feature>
<reference evidence="5 6" key="1">
    <citation type="submission" date="2021-08" db="EMBL/GenBank/DDBJ databases">
        <title>Rheinheimera aquimaris sp. nov., isolated from seawater of the East Sea in Korea.</title>
        <authorList>
            <person name="Kim K.H."/>
            <person name="Wenting R."/>
            <person name="Kim K.R."/>
            <person name="Jeon C.O."/>
        </authorList>
    </citation>
    <scope>NUCLEOTIDE SEQUENCE [LARGE SCALE GENOMIC DNA]</scope>
    <source>
        <strain evidence="5 6">MA-13</strain>
    </source>
</reference>
<keyword evidence="1" id="KW-0812">Transmembrane</keyword>
<dbReference type="InterPro" id="IPR035919">
    <property type="entry name" value="EAL_sf"/>
</dbReference>
<dbReference type="InterPro" id="IPR001633">
    <property type="entry name" value="EAL_dom"/>
</dbReference>
<dbReference type="PROSITE" id="PS50883">
    <property type="entry name" value="EAL"/>
    <property type="match status" value="1"/>
</dbReference>
<dbReference type="SUPFAM" id="SSF141868">
    <property type="entry name" value="EAL domain-like"/>
    <property type="match status" value="1"/>
</dbReference>
<dbReference type="Gene3D" id="3.30.450.20">
    <property type="entry name" value="PAS domain"/>
    <property type="match status" value="1"/>
</dbReference>
<dbReference type="Gene3D" id="3.30.70.270">
    <property type="match status" value="1"/>
</dbReference>
<dbReference type="SMART" id="SM00052">
    <property type="entry name" value="EAL"/>
    <property type="match status" value="1"/>
</dbReference>
<evidence type="ECO:0000313" key="6">
    <source>
        <dbReference type="Proteomes" id="UP000663814"/>
    </source>
</evidence>
<dbReference type="InterPro" id="IPR043128">
    <property type="entry name" value="Rev_trsase/Diguanyl_cyclase"/>
</dbReference>
<dbReference type="InterPro" id="IPR035965">
    <property type="entry name" value="PAS-like_dom_sf"/>
</dbReference>
<dbReference type="PROSITE" id="PS50887">
    <property type="entry name" value="GGDEF"/>
    <property type="match status" value="1"/>
</dbReference>
<keyword evidence="1" id="KW-1133">Transmembrane helix</keyword>
<keyword evidence="2" id="KW-0732">Signal</keyword>
<dbReference type="SUPFAM" id="SSF55073">
    <property type="entry name" value="Nucleotide cyclase"/>
    <property type="match status" value="1"/>
</dbReference>
<feature type="signal peptide" evidence="2">
    <location>
        <begin position="1"/>
        <end position="19"/>
    </location>
</feature>
<dbReference type="PANTHER" id="PTHR44757">
    <property type="entry name" value="DIGUANYLATE CYCLASE DGCP"/>
    <property type="match status" value="1"/>
</dbReference>
<feature type="domain" description="EAL" evidence="3">
    <location>
        <begin position="352"/>
        <end position="606"/>
    </location>
</feature>
<evidence type="ECO:0000259" key="3">
    <source>
        <dbReference type="PROSITE" id="PS50883"/>
    </source>
</evidence>
<gene>
    <name evidence="5" type="ORF">I4W93_006455</name>
</gene>
<dbReference type="InterPro" id="IPR029787">
    <property type="entry name" value="Nucleotide_cyclase"/>
</dbReference>
<dbReference type="InterPro" id="IPR052155">
    <property type="entry name" value="Biofilm_reg_signaling"/>
</dbReference>
<dbReference type="Pfam" id="PF00990">
    <property type="entry name" value="GGDEF"/>
    <property type="match status" value="1"/>
</dbReference>
<dbReference type="EMBL" id="JAERPS020000002">
    <property type="protein sequence ID" value="MBZ9611234.1"/>
    <property type="molecule type" value="Genomic_DNA"/>
</dbReference>
<organism evidence="5 6">
    <name type="scientific">Rheinheimera maricola</name>
    <dbReference type="NCBI Taxonomy" id="2793282"/>
    <lineage>
        <taxon>Bacteria</taxon>
        <taxon>Pseudomonadati</taxon>
        <taxon>Pseudomonadota</taxon>
        <taxon>Gammaproteobacteria</taxon>
        <taxon>Chromatiales</taxon>
        <taxon>Chromatiaceae</taxon>
        <taxon>Rheinheimera</taxon>
    </lineage>
</organism>
<accession>A0ABS7X7S3</accession>
<evidence type="ECO:0000259" key="4">
    <source>
        <dbReference type="PROSITE" id="PS50887"/>
    </source>
</evidence>
<protein>
    <submittedName>
        <fullName evidence="5">Bifunctional diguanylate cyclase/phosphodiesterase</fullName>
    </submittedName>
</protein>
<comment type="caution">
    <text evidence="5">The sequence shown here is derived from an EMBL/GenBank/DDBJ whole genome shotgun (WGS) entry which is preliminary data.</text>
</comment>
<feature type="chain" id="PRO_5045404231" evidence="2">
    <location>
        <begin position="20"/>
        <end position="614"/>
    </location>
</feature>
<keyword evidence="6" id="KW-1185">Reference proteome</keyword>
<feature type="transmembrane region" description="Helical" evidence="1">
    <location>
        <begin position="29"/>
        <end position="48"/>
    </location>
</feature>
<dbReference type="Proteomes" id="UP000663814">
    <property type="component" value="Unassembled WGS sequence"/>
</dbReference>
<proteinExistence type="predicted"/>
<dbReference type="InterPro" id="IPR000160">
    <property type="entry name" value="GGDEF_dom"/>
</dbReference>
<dbReference type="CDD" id="cd01948">
    <property type="entry name" value="EAL"/>
    <property type="match status" value="1"/>
</dbReference>
<dbReference type="Gene3D" id="3.20.20.450">
    <property type="entry name" value="EAL domain"/>
    <property type="match status" value="1"/>
</dbReference>
<dbReference type="PANTHER" id="PTHR44757:SF2">
    <property type="entry name" value="BIOFILM ARCHITECTURE MAINTENANCE PROTEIN MBAA"/>
    <property type="match status" value="1"/>
</dbReference>
<dbReference type="RefSeq" id="WP_205309416.1">
    <property type="nucleotide sequence ID" value="NZ_JAERPS020000002.1"/>
</dbReference>
<evidence type="ECO:0000256" key="1">
    <source>
        <dbReference type="SAM" id="Phobius"/>
    </source>
</evidence>
<dbReference type="SMART" id="SM00267">
    <property type="entry name" value="GGDEF"/>
    <property type="match status" value="1"/>
</dbReference>
<sequence>MPLYCWLLLCVLLSFGANAAQGVIDSWVSLLAALLLLSLVLVISLFNLKLRQSNKLLAAKFHDFKQLYDNAASYIMALDTNFNAVYVNRAGSEILASGAEPVLIFQDQHSLNLLLPVIADQTHWQGEAWLQCKASEPRRFLSLVITKQSINNAEQYLIFAQDITAARQTQITQTQNAMRDVDSGLASIALFNEFTQRAIYSAATAQSPFGIVMLKVSQTLQSNIVQQQNSLAKIIQKLADGMQQYVNSGVVVGRYCADAIVMLIPSHLCSAQANINLNRIAHKILLSAEQQVQQTSQQSVQIYAGVSTYPLDGETTISLINSAANACSAAAKLGNNNLHFSNSALQAKASNQLTLETELFKALQQDEFEIYYQPRVSIGSNRVIGYEALLRWHNPKRGILAPQHFIELANDSGVIVELDKLVLQKSCEQLNYWQRTGLDRGRIAINISIQSFRQTDFVFTLQQQLEQAKLTAVMFELELHEDIFLQPDQATHNKLRQLSNLGFHLTLDNFGEGMSSLTVLQHYPLHNLKIAQCFINDMEHNEQQRNITASIVRLASYLQLNVIATGIENEMQAYLLHVMGCDILQGHLFSKAIPATEIPAFLARESKLLRKQLS</sequence>
<dbReference type="SUPFAM" id="SSF55785">
    <property type="entry name" value="PYP-like sensor domain (PAS domain)"/>
    <property type="match status" value="1"/>
</dbReference>
<evidence type="ECO:0000256" key="2">
    <source>
        <dbReference type="SAM" id="SignalP"/>
    </source>
</evidence>